<protein>
    <submittedName>
        <fullName evidence="1">DUF429 domain-containing protein</fullName>
    </submittedName>
</protein>
<accession>A0A7T6ZB38</accession>
<proteinExistence type="predicted"/>
<keyword evidence="2" id="KW-1185">Reference proteome</keyword>
<dbReference type="EMBL" id="CP054706">
    <property type="protein sequence ID" value="QQK80005.1"/>
    <property type="molecule type" value="Genomic_DNA"/>
</dbReference>
<dbReference type="RefSeq" id="WP_200090179.1">
    <property type="nucleotide sequence ID" value="NZ_CP054706.1"/>
</dbReference>
<dbReference type="Proteomes" id="UP000595349">
    <property type="component" value="Chromosome"/>
</dbReference>
<gene>
    <name evidence="1" type="ORF">HUG20_08970</name>
</gene>
<sequence length="261" mass="29530">MHNRFFENKTTNMMPTKVIGIGWDVGGWMGNNHGIAICVWDRITNTVDWIGVPNEIAIPSSGISFHHLIHAVDPTFTFDKHSLLIIGIDAPLGYPKTFTRFINGESISLEKPDREIENPLAYRYTDQVIYEKFGKKPLSATFDRIGNNSTVAIYHARKWQKENNFKVYPMGKPDKEDQKMMIEVYPALVKASKTSEADTFLNKYLPSNVQPGTDAYDACICALYAIAFGTNGLLLPALAHPSEHAKKLAKEEGWIYYLEKR</sequence>
<evidence type="ECO:0000313" key="2">
    <source>
        <dbReference type="Proteomes" id="UP000595349"/>
    </source>
</evidence>
<dbReference type="AlphaFoldDB" id="A0A7T6ZB38"/>
<evidence type="ECO:0000313" key="1">
    <source>
        <dbReference type="EMBL" id="QQK80005.1"/>
    </source>
</evidence>
<reference evidence="1 2" key="1">
    <citation type="submission" date="2020-06" db="EMBL/GenBank/DDBJ databases">
        <title>Genomic analysis of Salicibibacter sp. NKC21-4.</title>
        <authorList>
            <person name="Oh Y.J."/>
        </authorList>
    </citation>
    <scope>NUCLEOTIDE SEQUENCE [LARGE SCALE GENOMIC DNA]</scope>
    <source>
        <strain evidence="1 2">NKC21-4</strain>
    </source>
</reference>
<organism evidence="1 2">
    <name type="scientific">Salicibibacter cibi</name>
    <dbReference type="NCBI Taxonomy" id="2743001"/>
    <lineage>
        <taxon>Bacteria</taxon>
        <taxon>Bacillati</taxon>
        <taxon>Bacillota</taxon>
        <taxon>Bacilli</taxon>
        <taxon>Bacillales</taxon>
        <taxon>Bacillaceae</taxon>
        <taxon>Salicibibacter</taxon>
    </lineage>
</organism>
<dbReference type="KEGG" id="scib:HUG20_08970"/>
<name>A0A7T6ZB38_9BACI</name>